<feature type="transmembrane region" description="Helical" evidence="1">
    <location>
        <begin position="75"/>
        <end position="95"/>
    </location>
</feature>
<protein>
    <submittedName>
        <fullName evidence="2">Uncharacterized protein</fullName>
    </submittedName>
</protein>
<evidence type="ECO:0000313" key="2">
    <source>
        <dbReference type="EMBL" id="CAI9289754.1"/>
    </source>
</evidence>
<gene>
    <name evidence="2" type="ORF">LSALG_LOCUS28979</name>
</gene>
<proteinExistence type="predicted"/>
<dbReference type="EMBL" id="OX465082">
    <property type="protein sequence ID" value="CAI9289754.1"/>
    <property type="molecule type" value="Genomic_DNA"/>
</dbReference>
<reference evidence="2" key="1">
    <citation type="submission" date="2023-04" db="EMBL/GenBank/DDBJ databases">
        <authorList>
            <person name="Vijverberg K."/>
            <person name="Xiong W."/>
            <person name="Schranz E."/>
        </authorList>
    </citation>
    <scope>NUCLEOTIDE SEQUENCE</scope>
</reference>
<evidence type="ECO:0000256" key="1">
    <source>
        <dbReference type="SAM" id="Phobius"/>
    </source>
</evidence>
<keyword evidence="1" id="KW-1133">Transmembrane helix</keyword>
<feature type="transmembrane region" description="Helical" evidence="1">
    <location>
        <begin position="127"/>
        <end position="153"/>
    </location>
</feature>
<keyword evidence="1" id="KW-0812">Transmembrane</keyword>
<sequence length="199" mass="21702">MGYLLPVSLGLLYLASIGYLALAAIGTRCNLAIGSVALPAVGIRSLMPIGYLAPAAIDVRSVVFIGCLDVATIDVRSVVSIGCLAAAAIVVRYVVSIGSLAHAAIGFWSLASVPLLSLLSHSLKPQYIFFSFTLVLWNDFLTRPCIMSCAMASCTPSYFWFLTLRWNTIGVFWSTSLTYFHHRRVNNHKVIRNLPITKF</sequence>
<keyword evidence="3" id="KW-1185">Reference proteome</keyword>
<organism evidence="2 3">
    <name type="scientific">Lactuca saligna</name>
    <name type="common">Willowleaf lettuce</name>
    <dbReference type="NCBI Taxonomy" id="75948"/>
    <lineage>
        <taxon>Eukaryota</taxon>
        <taxon>Viridiplantae</taxon>
        <taxon>Streptophyta</taxon>
        <taxon>Embryophyta</taxon>
        <taxon>Tracheophyta</taxon>
        <taxon>Spermatophyta</taxon>
        <taxon>Magnoliopsida</taxon>
        <taxon>eudicotyledons</taxon>
        <taxon>Gunneridae</taxon>
        <taxon>Pentapetalae</taxon>
        <taxon>asterids</taxon>
        <taxon>campanulids</taxon>
        <taxon>Asterales</taxon>
        <taxon>Asteraceae</taxon>
        <taxon>Cichorioideae</taxon>
        <taxon>Cichorieae</taxon>
        <taxon>Lactucinae</taxon>
        <taxon>Lactuca</taxon>
    </lineage>
</organism>
<accession>A0AA35ZBY7</accession>
<keyword evidence="1" id="KW-0472">Membrane</keyword>
<evidence type="ECO:0000313" key="3">
    <source>
        <dbReference type="Proteomes" id="UP001177003"/>
    </source>
</evidence>
<feature type="transmembrane region" description="Helical" evidence="1">
    <location>
        <begin position="101"/>
        <end position="120"/>
    </location>
</feature>
<dbReference type="AlphaFoldDB" id="A0AA35ZBY7"/>
<dbReference type="Proteomes" id="UP001177003">
    <property type="component" value="Chromosome 6"/>
</dbReference>
<name>A0AA35ZBY7_LACSI</name>